<dbReference type="PIRSF" id="PIRSF001112">
    <property type="entry name" value="Epoxide_hydrolase"/>
    <property type="match status" value="1"/>
</dbReference>
<dbReference type="GeneID" id="19897946"/>
<accession>R7YHN7</accession>
<dbReference type="Gene3D" id="3.40.50.1820">
    <property type="entry name" value="alpha/beta hydrolase"/>
    <property type="match status" value="1"/>
</dbReference>
<sequence>MAASPYNISVSDQALDDLRERLSIAKFPDELDAPNQWVYGAPLADVRRLAQYWKSGFEWRKAEAKLNELPNFRRAISVDGYGDINVHYVHQRSPIQNAIPLLFCHGWPGSFEEVTKLLPLLQGDGDAPAFHVVAPSLPNFGFSDAVKKPGFSLEYYAQTCHKLMLSLGYHEYVTQGGDWGLYITRAMGLLYPDHCKASHINMIRAFPPTFTKNPILALQHALTPYTEADKRGFARNQWFNVQGSSYHHQQRTRPQTLGFALADSPVALLAWIYEKLHDWTDEYPWTDDEVLTWVSIYWFSTAGPAASVRIYYEVNNSPSPHIENRERMSKWIPHVKLGMAHFPKELSVMPKTWARTMGPVVYESTYDRGGHFAAWERPECIAQDLQKMFGKGGPCYGIVRDRKGYDKSAPQAKL</sequence>
<dbReference type="STRING" id="1168221.R7YHN7"/>
<dbReference type="GO" id="GO:0097176">
    <property type="term" value="P:epoxide metabolic process"/>
    <property type="evidence" value="ECO:0007669"/>
    <property type="project" value="TreeGrafter"/>
</dbReference>
<keyword evidence="3" id="KW-0378">Hydrolase</keyword>
<dbReference type="EMBL" id="JH767555">
    <property type="protein sequence ID" value="EON61420.1"/>
    <property type="molecule type" value="Genomic_DNA"/>
</dbReference>
<dbReference type="GO" id="GO:0004301">
    <property type="term" value="F:epoxide hydrolase activity"/>
    <property type="evidence" value="ECO:0007669"/>
    <property type="project" value="TreeGrafter"/>
</dbReference>
<dbReference type="InterPro" id="IPR000639">
    <property type="entry name" value="Epox_hydrolase-like"/>
</dbReference>
<proteinExistence type="inferred from homology"/>
<feature type="active site" description="Proton donor" evidence="4">
    <location>
        <position position="311"/>
    </location>
</feature>
<dbReference type="PRINTS" id="PR00412">
    <property type="entry name" value="EPOXHYDRLASE"/>
</dbReference>
<name>R7YHN7_CONA1</name>
<keyword evidence="2" id="KW-0058">Aromatic hydrocarbons catabolism</keyword>
<comment type="similarity">
    <text evidence="1">Belongs to the peptidase S33 family.</text>
</comment>
<feature type="active site" description="Proton acceptor" evidence="4">
    <location>
        <position position="371"/>
    </location>
</feature>
<dbReference type="SUPFAM" id="SSF53474">
    <property type="entry name" value="alpha/beta-Hydrolases"/>
    <property type="match status" value="1"/>
</dbReference>
<dbReference type="HOGENOM" id="CLU_019414_0_2_1"/>
<dbReference type="Pfam" id="PF06441">
    <property type="entry name" value="EHN"/>
    <property type="match status" value="1"/>
</dbReference>
<dbReference type="eggNOG" id="KOG2565">
    <property type="taxonomic scope" value="Eukaryota"/>
</dbReference>
<dbReference type="InterPro" id="IPR029058">
    <property type="entry name" value="AB_hydrolase_fold"/>
</dbReference>
<evidence type="ECO:0000256" key="1">
    <source>
        <dbReference type="ARBA" id="ARBA00010088"/>
    </source>
</evidence>
<dbReference type="RefSeq" id="XP_007776737.1">
    <property type="nucleotide sequence ID" value="XM_007778547.1"/>
</dbReference>
<dbReference type="InterPro" id="IPR016292">
    <property type="entry name" value="Epoxide_hydrolase"/>
</dbReference>
<dbReference type="PANTHER" id="PTHR21661">
    <property type="entry name" value="EPOXIDE HYDROLASE 1-RELATED"/>
    <property type="match status" value="1"/>
</dbReference>
<keyword evidence="7" id="KW-1185">Reference proteome</keyword>
<organism evidence="6 7">
    <name type="scientific">Coniosporium apollinis (strain CBS 100218)</name>
    <name type="common">Rock-inhabiting black yeast</name>
    <dbReference type="NCBI Taxonomy" id="1168221"/>
    <lineage>
        <taxon>Eukaryota</taxon>
        <taxon>Fungi</taxon>
        <taxon>Dikarya</taxon>
        <taxon>Ascomycota</taxon>
        <taxon>Pezizomycotina</taxon>
        <taxon>Dothideomycetes</taxon>
        <taxon>Dothideomycetes incertae sedis</taxon>
        <taxon>Coniosporium</taxon>
    </lineage>
</organism>
<reference evidence="7" key="1">
    <citation type="submission" date="2012-06" db="EMBL/GenBank/DDBJ databases">
        <title>The genome sequence of Coniosporium apollinis CBS 100218.</title>
        <authorList>
            <consortium name="The Broad Institute Genome Sequencing Platform"/>
            <person name="Cuomo C."/>
            <person name="Gorbushina A."/>
            <person name="Noack S."/>
            <person name="Walker B."/>
            <person name="Young S.K."/>
            <person name="Zeng Q."/>
            <person name="Gargeya S."/>
            <person name="Fitzgerald M."/>
            <person name="Haas B."/>
            <person name="Abouelleil A."/>
            <person name="Alvarado L."/>
            <person name="Arachchi H.M."/>
            <person name="Berlin A.M."/>
            <person name="Chapman S.B."/>
            <person name="Goldberg J."/>
            <person name="Griggs A."/>
            <person name="Gujja S."/>
            <person name="Hansen M."/>
            <person name="Howarth C."/>
            <person name="Imamovic A."/>
            <person name="Larimer J."/>
            <person name="McCowan C."/>
            <person name="Montmayeur A."/>
            <person name="Murphy C."/>
            <person name="Neiman D."/>
            <person name="Pearson M."/>
            <person name="Priest M."/>
            <person name="Roberts A."/>
            <person name="Saif S."/>
            <person name="Shea T."/>
            <person name="Sisk P."/>
            <person name="Sykes S."/>
            <person name="Wortman J."/>
            <person name="Nusbaum C."/>
            <person name="Birren B."/>
        </authorList>
    </citation>
    <scope>NUCLEOTIDE SEQUENCE [LARGE SCALE GENOMIC DNA]</scope>
    <source>
        <strain evidence="7">CBS 100218</strain>
    </source>
</reference>
<dbReference type="InterPro" id="IPR010497">
    <property type="entry name" value="Epoxide_hydro_N"/>
</dbReference>
<feature type="active site" description="Nucleophile" evidence="4">
    <location>
        <position position="178"/>
    </location>
</feature>
<evidence type="ECO:0000313" key="7">
    <source>
        <dbReference type="Proteomes" id="UP000016924"/>
    </source>
</evidence>
<protein>
    <recommendedName>
        <fullName evidence="5">Epoxide hydrolase N-terminal domain-containing protein</fullName>
    </recommendedName>
</protein>
<evidence type="ECO:0000259" key="5">
    <source>
        <dbReference type="Pfam" id="PF06441"/>
    </source>
</evidence>
<feature type="domain" description="Epoxide hydrolase N-terminal" evidence="5">
    <location>
        <begin position="4"/>
        <end position="114"/>
    </location>
</feature>
<dbReference type="PANTHER" id="PTHR21661:SF35">
    <property type="entry name" value="EPOXIDE HYDROLASE"/>
    <property type="match status" value="1"/>
</dbReference>
<dbReference type="Proteomes" id="UP000016924">
    <property type="component" value="Unassembled WGS sequence"/>
</dbReference>
<dbReference type="OrthoDB" id="7130006at2759"/>
<evidence type="ECO:0000313" key="6">
    <source>
        <dbReference type="EMBL" id="EON61420.1"/>
    </source>
</evidence>
<evidence type="ECO:0000256" key="4">
    <source>
        <dbReference type="PIRSR" id="PIRSR001112-1"/>
    </source>
</evidence>
<dbReference type="AlphaFoldDB" id="R7YHN7"/>
<gene>
    <name evidence="6" type="ORF">W97_00635</name>
</gene>
<evidence type="ECO:0000256" key="3">
    <source>
        <dbReference type="ARBA" id="ARBA00022801"/>
    </source>
</evidence>
<dbReference type="OMA" id="YSAMMVT"/>
<evidence type="ECO:0000256" key="2">
    <source>
        <dbReference type="ARBA" id="ARBA00022797"/>
    </source>
</evidence>